<keyword evidence="2" id="KW-1185">Reference proteome</keyword>
<proteinExistence type="predicted"/>
<reference evidence="1 2" key="1">
    <citation type="submission" date="2024-11" db="EMBL/GenBank/DDBJ databases">
        <title>First Report of Moraxella oculi in Brazil in an Infectious Bovine Keratoconjunctivitis Outbreak.</title>
        <authorList>
            <person name="Carvalho C.V."/>
            <person name="Domingues R."/>
            <person name="Coutinho C."/>
            <person name="Honorio N.T.B.S."/>
            <person name="Faza D.R.L.R."/>
            <person name="Carvalho W.A."/>
            <person name="Machado A.B.F."/>
            <person name="Martins M.F."/>
            <person name="Gaspar E.B."/>
        </authorList>
    </citation>
    <scope>NUCLEOTIDE SEQUENCE [LARGE SCALE GENOMIC DNA]</scope>
    <source>
        <strain evidence="1 2">2117LE</strain>
    </source>
</reference>
<comment type="caution">
    <text evidence="1">The sequence shown here is derived from an EMBL/GenBank/DDBJ whole genome shotgun (WGS) entry which is preliminary data.</text>
</comment>
<organism evidence="1 2">
    <name type="scientific">Moraxella oculi</name>
    <dbReference type="NCBI Taxonomy" id="2940516"/>
    <lineage>
        <taxon>Bacteria</taxon>
        <taxon>Pseudomonadati</taxon>
        <taxon>Pseudomonadota</taxon>
        <taxon>Gammaproteobacteria</taxon>
        <taxon>Moraxellales</taxon>
        <taxon>Moraxellaceae</taxon>
        <taxon>Moraxella</taxon>
    </lineage>
</organism>
<dbReference type="Proteomes" id="UP001624684">
    <property type="component" value="Unassembled WGS sequence"/>
</dbReference>
<dbReference type="EMBL" id="JBJJXE010000013">
    <property type="protein sequence ID" value="MFL1732871.1"/>
    <property type="molecule type" value="Genomic_DNA"/>
</dbReference>
<name>A0ABW8U752_9GAMM</name>
<protein>
    <submittedName>
        <fullName evidence="1">Type IV secretion protein Rhs</fullName>
    </submittedName>
</protein>
<evidence type="ECO:0000313" key="2">
    <source>
        <dbReference type="Proteomes" id="UP001624684"/>
    </source>
</evidence>
<evidence type="ECO:0000313" key="1">
    <source>
        <dbReference type="EMBL" id="MFL1732871.1"/>
    </source>
</evidence>
<dbReference type="RefSeq" id="WP_407069398.1">
    <property type="nucleotide sequence ID" value="NZ_JBJJXE010000013.1"/>
</dbReference>
<accession>A0ABW8U752</accession>
<sequence length="150" mass="17644">MTRNSMTHPKTVRPLTQGEKIIARSVFGDSLFLDDIRLATAWWVLKGYAVSPNGWVYFHADDFCADFSDKPLHIRAWLVHELTHVWQIQQGVAVLWRAMFNRKYHYDFSKDKVFFDYGVEQQAKMIEDFYVQRELGGDCRAWYACVPFLA</sequence>
<gene>
    <name evidence="1" type="ORF">ACJHVH_07700</name>
</gene>